<sequence>MDLDFTNRVALVVGGTGFIGSAAADRLRAEGATVVVASRSAGEDDGRVALDASDEDSVRRAIATVLERHGRIDALVVTAAPPAQTLDPARSSDPEQILKAVDGKALAFLRVANAATPSMREAGFGRIVVISGQNAYFTGSITASVRNASTILIAKNLADELAGTGVAVNVVNPGLVTTTPDTTVAPGRGGESSPEQIADLIAFLASPRSVVSGESISVAHRVLGSTLL</sequence>
<accession>A0ABT8IY20</accession>
<dbReference type="Pfam" id="PF00106">
    <property type="entry name" value="adh_short"/>
    <property type="match status" value="1"/>
</dbReference>
<dbReference type="RefSeq" id="WP_301218090.1">
    <property type="nucleotide sequence ID" value="NZ_JAROCB010000002.1"/>
</dbReference>
<dbReference type="SUPFAM" id="SSF51735">
    <property type="entry name" value="NAD(P)-binding Rossmann-fold domains"/>
    <property type="match status" value="1"/>
</dbReference>
<comment type="similarity">
    <text evidence="1">Belongs to the short-chain dehydrogenases/reductases (SDR) family.</text>
</comment>
<organism evidence="3 4">
    <name type="scientific">Leifsonia virtsii</name>
    <dbReference type="NCBI Taxonomy" id="3035915"/>
    <lineage>
        <taxon>Bacteria</taxon>
        <taxon>Bacillati</taxon>
        <taxon>Actinomycetota</taxon>
        <taxon>Actinomycetes</taxon>
        <taxon>Micrococcales</taxon>
        <taxon>Microbacteriaceae</taxon>
        <taxon>Leifsonia</taxon>
    </lineage>
</organism>
<dbReference type="PANTHER" id="PTHR43943">
    <property type="entry name" value="DEHYDROGENASE/REDUCTASE (SDR FAMILY) MEMBER 4"/>
    <property type="match status" value="1"/>
</dbReference>
<keyword evidence="4" id="KW-1185">Reference proteome</keyword>
<keyword evidence="2" id="KW-0560">Oxidoreductase</keyword>
<dbReference type="InterPro" id="IPR002347">
    <property type="entry name" value="SDR_fam"/>
</dbReference>
<name>A0ABT8IY20_9MICO</name>
<protein>
    <submittedName>
        <fullName evidence="3">SDR family NAD(P)-dependent oxidoreductase</fullName>
    </submittedName>
</protein>
<dbReference type="PANTHER" id="PTHR43943:SF17">
    <property type="entry name" value="3-PHENYLPROPIONATE-DIHYDRODIOL_CINNAMIC ACID-DIHYDRODIOL DEHYDROGENASE"/>
    <property type="match status" value="1"/>
</dbReference>
<dbReference type="Proteomes" id="UP001174210">
    <property type="component" value="Unassembled WGS sequence"/>
</dbReference>
<comment type="caution">
    <text evidence="3">The sequence shown here is derived from an EMBL/GenBank/DDBJ whole genome shotgun (WGS) entry which is preliminary data.</text>
</comment>
<dbReference type="PRINTS" id="PR00081">
    <property type="entry name" value="GDHRDH"/>
</dbReference>
<reference evidence="3" key="1">
    <citation type="submission" date="2023-03" db="EMBL/GenBank/DDBJ databases">
        <title>MT1 and MT2 Draft Genomes of Novel Species.</title>
        <authorList>
            <person name="Venkateswaran K."/>
        </authorList>
    </citation>
    <scope>NUCLEOTIDE SEQUENCE</scope>
    <source>
        <strain evidence="3">F6_8S_P_1A</strain>
    </source>
</reference>
<evidence type="ECO:0000313" key="4">
    <source>
        <dbReference type="Proteomes" id="UP001174210"/>
    </source>
</evidence>
<dbReference type="EMBL" id="JAROCB010000002">
    <property type="protein sequence ID" value="MDN4597257.1"/>
    <property type="molecule type" value="Genomic_DNA"/>
</dbReference>
<evidence type="ECO:0000256" key="2">
    <source>
        <dbReference type="ARBA" id="ARBA00023002"/>
    </source>
</evidence>
<gene>
    <name evidence="3" type="ORF">P5G59_08910</name>
</gene>
<evidence type="ECO:0000256" key="1">
    <source>
        <dbReference type="ARBA" id="ARBA00006484"/>
    </source>
</evidence>
<dbReference type="InterPro" id="IPR036291">
    <property type="entry name" value="NAD(P)-bd_dom_sf"/>
</dbReference>
<dbReference type="CDD" id="cd05233">
    <property type="entry name" value="SDR_c"/>
    <property type="match status" value="1"/>
</dbReference>
<evidence type="ECO:0000313" key="3">
    <source>
        <dbReference type="EMBL" id="MDN4597257.1"/>
    </source>
</evidence>
<dbReference type="Gene3D" id="3.40.50.720">
    <property type="entry name" value="NAD(P)-binding Rossmann-like Domain"/>
    <property type="match status" value="1"/>
</dbReference>
<proteinExistence type="inferred from homology"/>